<dbReference type="InterPro" id="IPR003340">
    <property type="entry name" value="B3_DNA-bd"/>
</dbReference>
<dbReference type="EnsemblPlants" id="Kaladp0091s0104.1.v1.1">
    <property type="protein sequence ID" value="Kaladp0091s0104.1.v1.1"/>
    <property type="gene ID" value="Kaladp0091s0104.v1.1"/>
</dbReference>
<accession>A0A7N0UWR7</accession>
<reference evidence="8" key="1">
    <citation type="submission" date="2021-01" db="UniProtKB">
        <authorList>
            <consortium name="EnsemblPlants"/>
        </authorList>
    </citation>
    <scope>IDENTIFICATION</scope>
</reference>
<evidence type="ECO:0000256" key="1">
    <source>
        <dbReference type="ARBA" id="ARBA00004123"/>
    </source>
</evidence>
<feature type="domain" description="TF-B3" evidence="7">
    <location>
        <begin position="171"/>
        <end position="243"/>
    </location>
</feature>
<evidence type="ECO:0000256" key="3">
    <source>
        <dbReference type="ARBA" id="ARBA00023125"/>
    </source>
</evidence>
<evidence type="ECO:0000313" key="8">
    <source>
        <dbReference type="EnsemblPlants" id="Kaladp0091s0104.1.v1.1"/>
    </source>
</evidence>
<dbReference type="GO" id="GO:0005634">
    <property type="term" value="C:nucleus"/>
    <property type="evidence" value="ECO:0007669"/>
    <property type="project" value="UniProtKB-SubCell"/>
</dbReference>
<evidence type="ECO:0000256" key="5">
    <source>
        <dbReference type="ARBA" id="ARBA00023242"/>
    </source>
</evidence>
<evidence type="ECO:0000313" key="9">
    <source>
        <dbReference type="Proteomes" id="UP000594263"/>
    </source>
</evidence>
<organism evidence="8 9">
    <name type="scientific">Kalanchoe fedtschenkoi</name>
    <name type="common">Lavender scallops</name>
    <name type="synonym">South American air plant</name>
    <dbReference type="NCBI Taxonomy" id="63787"/>
    <lineage>
        <taxon>Eukaryota</taxon>
        <taxon>Viridiplantae</taxon>
        <taxon>Streptophyta</taxon>
        <taxon>Embryophyta</taxon>
        <taxon>Tracheophyta</taxon>
        <taxon>Spermatophyta</taxon>
        <taxon>Magnoliopsida</taxon>
        <taxon>eudicotyledons</taxon>
        <taxon>Gunneridae</taxon>
        <taxon>Pentapetalae</taxon>
        <taxon>Saxifragales</taxon>
        <taxon>Crassulaceae</taxon>
        <taxon>Kalanchoe</taxon>
    </lineage>
</organism>
<proteinExistence type="predicted"/>
<evidence type="ECO:0000256" key="4">
    <source>
        <dbReference type="ARBA" id="ARBA00023163"/>
    </source>
</evidence>
<dbReference type="CDD" id="cd10017">
    <property type="entry name" value="B3_DNA"/>
    <property type="match status" value="1"/>
</dbReference>
<keyword evidence="3" id="KW-0238">DNA-binding</keyword>
<dbReference type="Proteomes" id="UP000594263">
    <property type="component" value="Unplaced"/>
</dbReference>
<name>A0A7N0UWR7_KALFE</name>
<protein>
    <recommendedName>
        <fullName evidence="7">TF-B3 domain-containing protein</fullName>
    </recommendedName>
</protein>
<dbReference type="Gramene" id="Kaladp0091s0104.1.v1.1">
    <property type="protein sequence ID" value="Kaladp0091s0104.1.v1.1"/>
    <property type="gene ID" value="Kaladp0091s0104.v1.1"/>
</dbReference>
<sequence>MRFGWEEGWSSLLRSSVDVTYGHYLVFDYDGKRAVFHVVAIGMSAIEIEHPAVGGIDDNDQDHGSGQLKRPRIELENDADLGLRRSDKTQAPFFDLSRKSARASQSSNLEGEKMRGNSPIASGDELVETDHTIVKIGRRCRNLTNDQTEKAILRTKAFQSEESICIIALQPSYMNLKSGVNKKCQLVFPLSFTEAYFTFENRDITLQAGDGRIWSVKYSLARESSVLLMVGSSWKQLAIDHDL</sequence>
<keyword evidence="2" id="KW-0805">Transcription regulation</keyword>
<keyword evidence="5" id="KW-0539">Nucleus</keyword>
<keyword evidence="9" id="KW-1185">Reference proteome</keyword>
<comment type="subcellular location">
    <subcellularLocation>
        <location evidence="1">Nucleus</location>
    </subcellularLocation>
</comment>
<evidence type="ECO:0000259" key="7">
    <source>
        <dbReference type="PROSITE" id="PS50863"/>
    </source>
</evidence>
<dbReference type="InterPro" id="IPR015300">
    <property type="entry name" value="DNA-bd_pseudobarrel_sf"/>
</dbReference>
<dbReference type="AlphaFoldDB" id="A0A7N0UWR7"/>
<keyword evidence="4" id="KW-0804">Transcription</keyword>
<feature type="region of interest" description="Disordered" evidence="6">
    <location>
        <begin position="97"/>
        <end position="123"/>
    </location>
</feature>
<dbReference type="InterPro" id="IPR044837">
    <property type="entry name" value="REM16-like"/>
</dbReference>
<dbReference type="PANTHER" id="PTHR31391">
    <property type="entry name" value="B3 DOMAIN-CONTAINING PROTEIN OS11G0197600-RELATED"/>
    <property type="match status" value="1"/>
</dbReference>
<evidence type="ECO:0000256" key="6">
    <source>
        <dbReference type="SAM" id="MobiDB-lite"/>
    </source>
</evidence>
<dbReference type="PROSITE" id="PS50863">
    <property type="entry name" value="B3"/>
    <property type="match status" value="1"/>
</dbReference>
<dbReference type="SUPFAM" id="SSF101936">
    <property type="entry name" value="DNA-binding pseudobarrel domain"/>
    <property type="match status" value="1"/>
</dbReference>
<dbReference type="Gene3D" id="2.40.330.10">
    <property type="entry name" value="DNA-binding pseudobarrel domain"/>
    <property type="match status" value="1"/>
</dbReference>
<evidence type="ECO:0000256" key="2">
    <source>
        <dbReference type="ARBA" id="ARBA00023015"/>
    </source>
</evidence>
<dbReference type="GO" id="GO:0003677">
    <property type="term" value="F:DNA binding"/>
    <property type="evidence" value="ECO:0007669"/>
    <property type="project" value="UniProtKB-KW"/>
</dbReference>
<dbReference type="Pfam" id="PF02362">
    <property type="entry name" value="B3"/>
    <property type="match status" value="1"/>
</dbReference>